<proteinExistence type="predicted"/>
<gene>
    <name evidence="2" type="ORF">INT46_008890</name>
</gene>
<dbReference type="SUPFAM" id="SSF81383">
    <property type="entry name" value="F-box domain"/>
    <property type="match status" value="1"/>
</dbReference>
<dbReference type="EMBL" id="JAEPRC010000724">
    <property type="protein sequence ID" value="KAG2192453.1"/>
    <property type="molecule type" value="Genomic_DNA"/>
</dbReference>
<evidence type="ECO:0000313" key="2">
    <source>
        <dbReference type="EMBL" id="KAG2192453.1"/>
    </source>
</evidence>
<dbReference type="InterPro" id="IPR032675">
    <property type="entry name" value="LRR_dom_sf"/>
</dbReference>
<dbReference type="Proteomes" id="UP000650833">
    <property type="component" value="Unassembled WGS sequence"/>
</dbReference>
<name>A0A8H7QH95_9FUNG</name>
<evidence type="ECO:0000259" key="1">
    <source>
        <dbReference type="SMART" id="SM00256"/>
    </source>
</evidence>
<sequence>MADWTYLPYEVLNHVFGYLPSSKYVHKCLFVCKNWHQPAKYCLFKHLYFGNEEQIHQYLAAIDRMKNYNFELVAESIDIRRLYYRPTFSAIIRLLEICSNLKSIAHNGDPERYRLIKLMHTRHKLKKLQLIAAPERYSMKDYIACAIQLREQLSRLDLIEIANWLFSTHIFTTLYDQLDQFIKLEYLYLEKATELYEIDKVIDNCVSVKTLELKLFKSPSLREFGFDVHEEAEENNENSNAIDYSKLTPRPNIQIAKFKLHSLSSKSIEYLVFKFPKLQSLDLAPHKNGLTRTTKSVPISTSIMLNILLFLCKIRHVDMSFTFEVNDALDAIAKFLVIAKFNGNVEISCHLVAKTSYRLDNPLISYSSESSLKKLKLQYFRAIIQENAPLRGPTIMPHLTLIEVVGSYIKKLVLGGLDNKFVNGTANAYYLIDYTLTRCPFLVHMGFVCCSLAYYPLQIFTTPHIFMESLSFDNCDLNCQAFIKLSLVLPRLKSIVMKDCRFSSYQTKRQKNGSTRRWIILRFPFTNFEQFCFQNIQQYQPLSKIYLKLIVDSRQTYAVYSKNQKGFSTISQKAFYAPKIESDSLHIDFLCKSLKKFKMS</sequence>
<evidence type="ECO:0000313" key="3">
    <source>
        <dbReference type="Proteomes" id="UP000650833"/>
    </source>
</evidence>
<accession>A0A8H7QH95</accession>
<dbReference type="Gene3D" id="3.80.10.10">
    <property type="entry name" value="Ribonuclease Inhibitor"/>
    <property type="match status" value="1"/>
</dbReference>
<dbReference type="SUPFAM" id="SSF52047">
    <property type="entry name" value="RNI-like"/>
    <property type="match status" value="1"/>
</dbReference>
<dbReference type="SMART" id="SM00256">
    <property type="entry name" value="FBOX"/>
    <property type="match status" value="1"/>
</dbReference>
<dbReference type="InterPro" id="IPR001810">
    <property type="entry name" value="F-box_dom"/>
</dbReference>
<dbReference type="InterPro" id="IPR036047">
    <property type="entry name" value="F-box-like_dom_sf"/>
</dbReference>
<organism evidence="2 3">
    <name type="scientific">Mucor plumbeus</name>
    <dbReference type="NCBI Taxonomy" id="97098"/>
    <lineage>
        <taxon>Eukaryota</taxon>
        <taxon>Fungi</taxon>
        <taxon>Fungi incertae sedis</taxon>
        <taxon>Mucoromycota</taxon>
        <taxon>Mucoromycotina</taxon>
        <taxon>Mucoromycetes</taxon>
        <taxon>Mucorales</taxon>
        <taxon>Mucorineae</taxon>
        <taxon>Mucoraceae</taxon>
        <taxon>Mucor</taxon>
    </lineage>
</organism>
<feature type="domain" description="F-box" evidence="1">
    <location>
        <begin position="7"/>
        <end position="48"/>
    </location>
</feature>
<reference evidence="2" key="1">
    <citation type="submission" date="2020-12" db="EMBL/GenBank/DDBJ databases">
        <title>Metabolic potential, ecology and presence of endohyphal bacteria is reflected in genomic diversity of Mucoromycotina.</title>
        <authorList>
            <person name="Muszewska A."/>
            <person name="Okrasinska A."/>
            <person name="Steczkiewicz K."/>
            <person name="Drgas O."/>
            <person name="Orlowska M."/>
            <person name="Perlinska-Lenart U."/>
            <person name="Aleksandrzak-Piekarczyk T."/>
            <person name="Szatraj K."/>
            <person name="Zielenkiewicz U."/>
            <person name="Pilsyk S."/>
            <person name="Malc E."/>
            <person name="Mieczkowski P."/>
            <person name="Kruszewska J.S."/>
            <person name="Biernat P."/>
            <person name="Pawlowska J."/>
        </authorList>
    </citation>
    <scope>NUCLEOTIDE SEQUENCE</scope>
    <source>
        <strain evidence="2">CBS 226.32</strain>
    </source>
</reference>
<dbReference type="Pfam" id="PF12937">
    <property type="entry name" value="F-box-like"/>
    <property type="match status" value="1"/>
</dbReference>
<comment type="caution">
    <text evidence="2">The sequence shown here is derived from an EMBL/GenBank/DDBJ whole genome shotgun (WGS) entry which is preliminary data.</text>
</comment>
<protein>
    <recommendedName>
        <fullName evidence="1">F-box domain-containing protein</fullName>
    </recommendedName>
</protein>
<dbReference type="Gene3D" id="1.20.1280.50">
    <property type="match status" value="1"/>
</dbReference>
<dbReference type="OrthoDB" id="2253872at2759"/>
<dbReference type="AlphaFoldDB" id="A0A8H7QH95"/>
<keyword evidence="3" id="KW-1185">Reference proteome</keyword>